<comment type="caution">
    <text evidence="2">The sequence shown here is derived from an EMBL/GenBank/DDBJ whole genome shotgun (WGS) entry which is preliminary data.</text>
</comment>
<evidence type="ECO:0000256" key="1">
    <source>
        <dbReference type="SAM" id="MobiDB-lite"/>
    </source>
</evidence>
<dbReference type="InterPro" id="IPR031355">
    <property type="entry name" value="YBL010C/LAA2-like"/>
</dbReference>
<keyword evidence="3" id="KW-1185">Reference proteome</keyword>
<feature type="compositionally biased region" description="Basic and acidic residues" evidence="1">
    <location>
        <begin position="302"/>
        <end position="315"/>
    </location>
</feature>
<evidence type="ECO:0000313" key="2">
    <source>
        <dbReference type="EMBL" id="KAK6539558.1"/>
    </source>
</evidence>
<dbReference type="PANTHER" id="PTHR38698:SF1">
    <property type="entry name" value="FUNGAL PROTEIN"/>
    <property type="match status" value="1"/>
</dbReference>
<organism evidence="2 3">
    <name type="scientific">Orbilia ellipsospora</name>
    <dbReference type="NCBI Taxonomy" id="2528407"/>
    <lineage>
        <taxon>Eukaryota</taxon>
        <taxon>Fungi</taxon>
        <taxon>Dikarya</taxon>
        <taxon>Ascomycota</taxon>
        <taxon>Pezizomycotina</taxon>
        <taxon>Orbiliomycetes</taxon>
        <taxon>Orbiliales</taxon>
        <taxon>Orbiliaceae</taxon>
        <taxon>Orbilia</taxon>
    </lineage>
</organism>
<dbReference type="AlphaFoldDB" id="A0AAV9XBU4"/>
<feature type="region of interest" description="Disordered" evidence="1">
    <location>
        <begin position="135"/>
        <end position="171"/>
    </location>
</feature>
<reference evidence="2 3" key="1">
    <citation type="submission" date="2019-10" db="EMBL/GenBank/DDBJ databases">
        <authorList>
            <person name="Palmer J.M."/>
        </authorList>
    </citation>
    <scope>NUCLEOTIDE SEQUENCE [LARGE SCALE GENOMIC DNA]</scope>
    <source>
        <strain evidence="2 3">TWF694</strain>
    </source>
</reference>
<gene>
    <name evidence="2" type="ORF">TWF694_009769</name>
</gene>
<sequence length="406" mass="44003">MSSDDGQAIEGPSTGPETAEVHVHVNPEPERSADVPLVIVEKTSDDHTIHGSVPGSEAYEKRAMDAKPDVLQEYEDTTLTNGHPNPKADLPTSSPSWSGLPAPGPSETDAGIPPLSSTAAVPETANFVAEAANDYNEDDAGGDGFDDFDDFGETVEGDGDFDDFGDFDDAEPTIAPAVTEASTFYDAPSMPTFPDFTKLSADEMKSKIDEIVSSLYEQSGTPNGAPSSPLPAANGAFLTERSQSLWTQLCTPPPLQPPNWKLSRIRRLFLVSLGVPVDLDEILPAGTKQKKLVLPSSSNLRKSSDTGRGDGDKSTRSASRRRKEKDAQAKLVDMPSARILCSTSDLKLRAFTVDELEEHVKKLEEVTKEASETLTYWLSRRETAMGDKEAFERVIENLVEFAKKKR</sequence>
<feature type="region of interest" description="Disordered" evidence="1">
    <location>
        <begin position="1"/>
        <end position="117"/>
    </location>
</feature>
<accession>A0AAV9XBU4</accession>
<protein>
    <submittedName>
        <fullName evidence="2">Uncharacterized protein</fullName>
    </submittedName>
</protein>
<dbReference type="PANTHER" id="PTHR38698">
    <property type="entry name" value="EXPRESSED PROTEIN"/>
    <property type="match status" value="1"/>
</dbReference>
<feature type="compositionally biased region" description="Basic and acidic residues" evidence="1">
    <location>
        <begin position="19"/>
        <end position="33"/>
    </location>
</feature>
<name>A0AAV9XBU4_9PEZI</name>
<proteinExistence type="predicted"/>
<dbReference type="EMBL" id="JAVHJO010000006">
    <property type="protein sequence ID" value="KAK6539558.1"/>
    <property type="molecule type" value="Genomic_DNA"/>
</dbReference>
<feature type="region of interest" description="Disordered" evidence="1">
    <location>
        <begin position="293"/>
        <end position="329"/>
    </location>
</feature>
<dbReference type="Pfam" id="PF17104">
    <property type="entry name" value="YBL010C_LAA2"/>
    <property type="match status" value="1"/>
</dbReference>
<feature type="compositionally biased region" description="Basic and acidic residues" evidence="1">
    <location>
        <begin position="58"/>
        <end position="70"/>
    </location>
</feature>
<evidence type="ECO:0000313" key="3">
    <source>
        <dbReference type="Proteomes" id="UP001365542"/>
    </source>
</evidence>
<dbReference type="Proteomes" id="UP001365542">
    <property type="component" value="Unassembled WGS sequence"/>
</dbReference>